<feature type="region of interest" description="Disordered" evidence="1">
    <location>
        <begin position="417"/>
        <end position="486"/>
    </location>
</feature>
<dbReference type="AlphaFoldDB" id="F0YKS3"/>
<evidence type="ECO:0000313" key="2">
    <source>
        <dbReference type="EMBL" id="EGB04313.1"/>
    </source>
</evidence>
<gene>
    <name evidence="2" type="ORF">AURANDRAFT_67327</name>
</gene>
<dbReference type="GeneID" id="20226190"/>
<evidence type="ECO:0000256" key="1">
    <source>
        <dbReference type="SAM" id="MobiDB-lite"/>
    </source>
</evidence>
<dbReference type="KEGG" id="aaf:AURANDRAFT_67327"/>
<feature type="compositionally biased region" description="Basic and acidic residues" evidence="1">
    <location>
        <begin position="432"/>
        <end position="443"/>
    </location>
</feature>
<feature type="compositionally biased region" description="Polar residues" evidence="1">
    <location>
        <begin position="466"/>
        <end position="486"/>
    </location>
</feature>
<protein>
    <submittedName>
        <fullName evidence="2">Uncharacterized protein</fullName>
    </submittedName>
</protein>
<proteinExistence type="predicted"/>
<dbReference type="InParanoid" id="F0YKS3"/>
<sequence length="652" mass="74571">MYEKISIIVFLVSLILCQIRSFSRILRHIRRLMIICQGREPFIASTFRCHAHTFHVWHPERLSNSECTSFRFLYKPILDSLELLLAPECQVDRRITSVWDLWLASHMRRNDIFIYVGDIRMYIFFFVRFRSLRRRGIYCIYFQTEPIHLVLPVLLDRLGLFSKHQPDEIWDYAALNLTTLQKLDVPSLTCKSFLIDHASKLETPDLIFLGNIKHRQPGSSIFLNIHKVGATTIEALRINKLLGHKALIISEPCEEIDRLNYNGLVFFEPLECIPQKFDELVAIGPERRQKLADEIYASSPDTEGRSPKSTCARLPLIPKALMRPSTTGKPGCCCWIARQVSTDMWPKLAFRDEQRTAAMGDEFQTARAAPISIGSPSGDPVLPCLGRRMLQIVQVFGAAVFPKHECAHDRDILISGSFETPRESRPLSSTGTDRKEPESRPASDSDSLLSRSVPRIYRIDQERTALMSSPPSELSEDAGQTETSPTTLKIQNHIANYHVSTRRSYFRSTCALNLTQRRGQKTIVVVYNQRADCTPPSLNDCYAHVRPRNECSPGNWILRRAPSRRFAPNSDTRVVNTLGVQSPNYTVCIFLCERNRRTAALNLTHYERYKELTKARSAIIRDVGVWSKLMRDPRSAMRYAASEVLTLDDELA</sequence>
<name>F0YKS3_AURAN</name>
<dbReference type="EMBL" id="GL833153">
    <property type="protein sequence ID" value="EGB04313.1"/>
    <property type="molecule type" value="Genomic_DNA"/>
</dbReference>
<dbReference type="Proteomes" id="UP000002729">
    <property type="component" value="Unassembled WGS sequence"/>
</dbReference>
<keyword evidence="3" id="KW-1185">Reference proteome</keyword>
<reference evidence="2 3" key="1">
    <citation type="journal article" date="2011" name="Proc. Natl. Acad. Sci. U.S.A.">
        <title>Niche of harmful alga Aureococcus anophagefferens revealed through ecogenomics.</title>
        <authorList>
            <person name="Gobler C.J."/>
            <person name="Berry D.L."/>
            <person name="Dyhrman S.T."/>
            <person name="Wilhelm S.W."/>
            <person name="Salamov A."/>
            <person name="Lobanov A.V."/>
            <person name="Zhang Y."/>
            <person name="Collier J.L."/>
            <person name="Wurch L.L."/>
            <person name="Kustka A.B."/>
            <person name="Dill B.D."/>
            <person name="Shah M."/>
            <person name="VerBerkmoes N.C."/>
            <person name="Kuo A."/>
            <person name="Terry A."/>
            <person name="Pangilinan J."/>
            <person name="Lindquist E.A."/>
            <person name="Lucas S."/>
            <person name="Paulsen I.T."/>
            <person name="Hattenrath-Lehmann T.K."/>
            <person name="Talmage S.C."/>
            <person name="Walker E.A."/>
            <person name="Koch F."/>
            <person name="Burson A.M."/>
            <person name="Marcoval M.A."/>
            <person name="Tang Y.Z."/>
            <person name="Lecleir G.R."/>
            <person name="Coyne K.J."/>
            <person name="Berg G.M."/>
            <person name="Bertrand E.M."/>
            <person name="Saito M.A."/>
            <person name="Gladyshev V.N."/>
            <person name="Grigoriev I.V."/>
        </authorList>
    </citation>
    <scope>NUCLEOTIDE SEQUENCE [LARGE SCALE GENOMIC DNA]</scope>
    <source>
        <strain evidence="3">CCMP 1984</strain>
    </source>
</reference>
<evidence type="ECO:0000313" key="3">
    <source>
        <dbReference type="Proteomes" id="UP000002729"/>
    </source>
</evidence>
<accession>F0YKS3</accession>
<dbReference type="RefSeq" id="XP_009041023.1">
    <property type="nucleotide sequence ID" value="XM_009042775.1"/>
</dbReference>
<organism evidence="3">
    <name type="scientific">Aureococcus anophagefferens</name>
    <name type="common">Harmful bloom alga</name>
    <dbReference type="NCBI Taxonomy" id="44056"/>
    <lineage>
        <taxon>Eukaryota</taxon>
        <taxon>Sar</taxon>
        <taxon>Stramenopiles</taxon>
        <taxon>Ochrophyta</taxon>
        <taxon>Pelagophyceae</taxon>
        <taxon>Pelagomonadales</taxon>
        <taxon>Pelagomonadaceae</taxon>
        <taxon>Aureococcus</taxon>
    </lineage>
</organism>